<organism evidence="1 2">
    <name type="scientific">Parabacteroides distasonis str. 3776 D15 i</name>
    <dbReference type="NCBI Taxonomy" id="1339342"/>
    <lineage>
        <taxon>Bacteria</taxon>
        <taxon>Pseudomonadati</taxon>
        <taxon>Bacteroidota</taxon>
        <taxon>Bacteroidia</taxon>
        <taxon>Bacteroidales</taxon>
        <taxon>Tannerellaceae</taxon>
        <taxon>Parabacteroides</taxon>
    </lineage>
</organism>
<dbReference type="EMBL" id="JNHK01000058">
    <property type="protein sequence ID" value="KDS39277.1"/>
    <property type="molecule type" value="Genomic_DNA"/>
</dbReference>
<gene>
    <name evidence="1" type="ORF">M091_4584</name>
</gene>
<accession>A0AB34LIJ6</accession>
<evidence type="ECO:0000313" key="2">
    <source>
        <dbReference type="Proteomes" id="UP000027850"/>
    </source>
</evidence>
<evidence type="ECO:0000313" key="1">
    <source>
        <dbReference type="EMBL" id="KDS39277.1"/>
    </source>
</evidence>
<comment type="caution">
    <text evidence="1">The sequence shown here is derived from an EMBL/GenBank/DDBJ whole genome shotgun (WGS) entry which is preliminary data.</text>
</comment>
<reference evidence="1 2" key="1">
    <citation type="submission" date="2014-04" db="EMBL/GenBank/DDBJ databases">
        <authorList>
            <person name="Sears C."/>
            <person name="Carroll K."/>
            <person name="Sack B.R."/>
            <person name="Qadri F."/>
            <person name="Myers L.L."/>
            <person name="Chung G.-T."/>
            <person name="Escheverria P."/>
            <person name="Fraser C.M."/>
            <person name="Sadzewicz L."/>
            <person name="Shefchek K.A."/>
            <person name="Tallon L."/>
            <person name="Das S.P."/>
            <person name="Daugherty S."/>
            <person name="Mongodin E.F."/>
        </authorList>
    </citation>
    <scope>NUCLEOTIDE SEQUENCE [LARGE SCALE GENOMIC DNA]</scope>
    <source>
        <strain evidence="1 2">3776 D15 i</strain>
    </source>
</reference>
<name>A0AB34LIJ6_PARDI</name>
<sequence length="55" mass="6428">MFLNPEGRITKKELIDFILKETEGFSDEDLVSSIHMRFLMIGKATVREIPFEQIL</sequence>
<proteinExistence type="predicted"/>
<dbReference type="AlphaFoldDB" id="A0AB34LIJ6"/>
<protein>
    <submittedName>
        <fullName evidence="1">Uncharacterized protein</fullName>
    </submittedName>
</protein>
<dbReference type="Proteomes" id="UP000027850">
    <property type="component" value="Unassembled WGS sequence"/>
</dbReference>